<feature type="domain" description="UBC core" evidence="8">
    <location>
        <begin position="6"/>
        <end position="160"/>
    </location>
</feature>
<dbReference type="InterPro" id="IPR000608">
    <property type="entry name" value="UBC"/>
</dbReference>
<evidence type="ECO:0000256" key="2">
    <source>
        <dbReference type="ARBA" id="ARBA00022679"/>
    </source>
</evidence>
<dbReference type="GO" id="GO:0005524">
    <property type="term" value="F:ATP binding"/>
    <property type="evidence" value="ECO:0007669"/>
    <property type="project" value="UniProtKB-KW"/>
</dbReference>
<evidence type="ECO:0000256" key="7">
    <source>
        <dbReference type="SAM" id="MobiDB-lite"/>
    </source>
</evidence>
<feature type="region of interest" description="Disordered" evidence="7">
    <location>
        <begin position="215"/>
        <end position="238"/>
    </location>
</feature>
<reference evidence="9" key="2">
    <citation type="submission" date="2021-01" db="UniProtKB">
        <authorList>
            <consortium name="EnsemblPlants"/>
        </authorList>
    </citation>
    <scope>IDENTIFICATION</scope>
</reference>
<dbReference type="KEGG" id="qlo:115976947"/>
<feature type="region of interest" description="Disordered" evidence="7">
    <location>
        <begin position="551"/>
        <end position="584"/>
    </location>
</feature>
<dbReference type="EnsemblPlants" id="QL02p085445:mrna">
    <property type="protein sequence ID" value="QL02p085445:mrna"/>
    <property type="gene ID" value="QL02p085445"/>
</dbReference>
<dbReference type="FunFam" id="3.10.110.10:FF:000041">
    <property type="entry name" value="Ubiquitin-conjugating enzyme E2 T"/>
    <property type="match status" value="1"/>
</dbReference>
<dbReference type="InterPro" id="IPR016135">
    <property type="entry name" value="UBQ-conjugating_enzyme/RWD"/>
</dbReference>
<dbReference type="PANTHER" id="PTHR24068">
    <property type="entry name" value="UBIQUITIN-CONJUGATING ENZYME E2"/>
    <property type="match status" value="1"/>
</dbReference>
<evidence type="ECO:0000256" key="3">
    <source>
        <dbReference type="ARBA" id="ARBA00022741"/>
    </source>
</evidence>
<dbReference type="CDD" id="cd23805">
    <property type="entry name" value="UBCc_UBE2T"/>
    <property type="match status" value="1"/>
</dbReference>
<keyword evidence="3" id="KW-0547">Nucleotide-binding</keyword>
<evidence type="ECO:0000256" key="4">
    <source>
        <dbReference type="ARBA" id="ARBA00022786"/>
    </source>
</evidence>
<keyword evidence="10" id="KW-1185">Reference proteome</keyword>
<dbReference type="InParanoid" id="A0A7N2L0H5"/>
<dbReference type="InterPro" id="IPR023313">
    <property type="entry name" value="UBQ-conjugating_AS"/>
</dbReference>
<keyword evidence="5" id="KW-0067">ATP-binding</keyword>
<accession>A0A7N2L0H5</accession>
<proteinExistence type="predicted"/>
<dbReference type="Proteomes" id="UP000594261">
    <property type="component" value="Chromosome 2"/>
</dbReference>
<organism evidence="9 10">
    <name type="scientific">Quercus lobata</name>
    <name type="common">Valley oak</name>
    <dbReference type="NCBI Taxonomy" id="97700"/>
    <lineage>
        <taxon>Eukaryota</taxon>
        <taxon>Viridiplantae</taxon>
        <taxon>Streptophyta</taxon>
        <taxon>Embryophyta</taxon>
        <taxon>Tracheophyta</taxon>
        <taxon>Spermatophyta</taxon>
        <taxon>Magnoliopsida</taxon>
        <taxon>eudicotyledons</taxon>
        <taxon>Gunneridae</taxon>
        <taxon>Pentapetalae</taxon>
        <taxon>rosids</taxon>
        <taxon>fabids</taxon>
        <taxon>Fagales</taxon>
        <taxon>Fagaceae</taxon>
        <taxon>Quercus</taxon>
    </lineage>
</organism>
<evidence type="ECO:0000259" key="8">
    <source>
        <dbReference type="PROSITE" id="PS50127"/>
    </source>
</evidence>
<sequence length="608" mass="66734">MAQAARLDLRMQKELKLLLTDPPPGASFPLLSSSSSPSLSAIDAQIEGPEGTVYAKGMFHIKIQIPERYPFQPPSVTFVTPIYHPNIDNGGRICLDILNLPPKGAWQPSLNISTVLTSIGLLLSEPNPDDGLMCEASSEYKYNRQAFDQKARSMTEKYAKVGVSGNACSSQSIPTNSNTSMMEVKTAGMESRHEVNQYGVSHKKLCGTRGKLSLESSGSTLKKDGDGKLNEVPIDHTVPSNYKDQRELEGTRKGPIDMNDEYNQGQDKLCETRQKLSLETFAQFQNRDGHDKENLVLNRCPSPNPQKPFVASSGSSMTKVGNHCDHEEQGSKSINDSINMRSKKLTVGKKQPQGISSDTCQIRDGCNEEMIVIPQPSPSEFHSYASHETLPLPMAAKHIELPHKVFIDGMGNGYNGINSKKLCSVGKKLSLGFRGLSQIQEKDNKENVVPVHQTPLPHPKSPSLSSSMPSMVSKVGKHFESGSEISGLNVSYKNCGIGRKLSLGPLTQLQGSNDDNGQLLSLSQKLSEDPSKDLPLQQDCRCDNKQKLNHDHNVKIDEGTKQQNTEDKSPVSESVIVLDSEDSEDEGYVSLRKSLLARKRIGKRKARV</sequence>
<dbReference type="OMA" id="QTAPLRW"/>
<evidence type="ECO:0000313" key="10">
    <source>
        <dbReference type="Proteomes" id="UP000594261"/>
    </source>
</evidence>
<evidence type="ECO:0000256" key="1">
    <source>
        <dbReference type="ARBA" id="ARBA00012486"/>
    </source>
</evidence>
<protein>
    <recommendedName>
        <fullName evidence="1">E2 ubiquitin-conjugating enzyme</fullName>
        <ecNumber evidence="1">2.3.2.23</ecNumber>
    </recommendedName>
</protein>
<name>A0A7N2L0H5_QUELO</name>
<dbReference type="Pfam" id="PF00179">
    <property type="entry name" value="UQ_con"/>
    <property type="match status" value="1"/>
</dbReference>
<dbReference type="Gramene" id="QL02p085445:mrna">
    <property type="protein sequence ID" value="QL02p085445:mrna"/>
    <property type="gene ID" value="QL02p085445"/>
</dbReference>
<feature type="active site" description="Glycyl thioester intermediate" evidence="6">
    <location>
        <position position="94"/>
    </location>
</feature>
<evidence type="ECO:0000256" key="6">
    <source>
        <dbReference type="PROSITE-ProRule" id="PRU10133"/>
    </source>
</evidence>
<dbReference type="GeneID" id="115976947"/>
<dbReference type="Gene3D" id="3.10.110.10">
    <property type="entry name" value="Ubiquitin Conjugating Enzyme"/>
    <property type="match status" value="1"/>
</dbReference>
<dbReference type="PROSITE" id="PS00183">
    <property type="entry name" value="UBC_1"/>
    <property type="match status" value="1"/>
</dbReference>
<dbReference type="PROSITE" id="PS50127">
    <property type="entry name" value="UBC_2"/>
    <property type="match status" value="1"/>
</dbReference>
<dbReference type="EC" id="2.3.2.23" evidence="1"/>
<keyword evidence="4" id="KW-0833">Ubl conjugation pathway</keyword>
<dbReference type="SMART" id="SM00212">
    <property type="entry name" value="UBCc"/>
    <property type="match status" value="1"/>
</dbReference>
<dbReference type="OrthoDB" id="9978460at2759"/>
<feature type="compositionally biased region" description="Basic and acidic residues" evidence="7">
    <location>
        <begin position="551"/>
        <end position="570"/>
    </location>
</feature>
<evidence type="ECO:0000256" key="5">
    <source>
        <dbReference type="ARBA" id="ARBA00022840"/>
    </source>
</evidence>
<dbReference type="RefSeq" id="XP_030954380.1">
    <property type="nucleotide sequence ID" value="XM_031098520.1"/>
</dbReference>
<dbReference type="FunCoup" id="A0A7N2L0H5">
    <property type="interactions" value="117"/>
</dbReference>
<dbReference type="AlphaFoldDB" id="A0A7N2L0H5"/>
<reference evidence="10" key="1">
    <citation type="journal article" date="2016" name="G3 (Bethesda)">
        <title>First Draft Assembly and Annotation of the Genome of a California Endemic Oak Quercus lobata Nee (Fagaceae).</title>
        <authorList>
            <person name="Sork V.L."/>
            <person name="Fitz-Gibbon S.T."/>
            <person name="Puiu D."/>
            <person name="Crepeau M."/>
            <person name="Gugger P.F."/>
            <person name="Sherman R."/>
            <person name="Stevens K."/>
            <person name="Langley C.H."/>
            <person name="Pellegrini M."/>
            <person name="Salzberg S.L."/>
        </authorList>
    </citation>
    <scope>NUCLEOTIDE SEQUENCE [LARGE SCALE GENOMIC DNA]</scope>
    <source>
        <strain evidence="10">cv. SW786</strain>
    </source>
</reference>
<dbReference type="GO" id="GO:0061631">
    <property type="term" value="F:ubiquitin conjugating enzyme activity"/>
    <property type="evidence" value="ECO:0007669"/>
    <property type="project" value="UniProtKB-EC"/>
</dbReference>
<dbReference type="SUPFAM" id="SSF54495">
    <property type="entry name" value="UBC-like"/>
    <property type="match status" value="1"/>
</dbReference>
<evidence type="ECO:0000313" key="9">
    <source>
        <dbReference type="EnsemblPlants" id="QL02p085445:mrna"/>
    </source>
</evidence>
<keyword evidence="2" id="KW-0808">Transferase</keyword>
<gene>
    <name evidence="9" type="primary">LOC115976947</name>
</gene>
<feature type="region of interest" description="Disordered" evidence="7">
    <location>
        <begin position="310"/>
        <end position="337"/>
    </location>
</feature>